<dbReference type="PANTHER" id="PTHR21180">
    <property type="entry name" value="ENDONUCLEASE/EXONUCLEASE/PHOSPHATASE FAMILY DOMAIN-CONTAINING PROTEIN 1"/>
    <property type="match status" value="1"/>
</dbReference>
<evidence type="ECO:0000259" key="2">
    <source>
        <dbReference type="SMART" id="SM00278"/>
    </source>
</evidence>
<dbReference type="InterPro" id="IPR051675">
    <property type="entry name" value="Endo/Exo/Phosphatase_dom_1"/>
</dbReference>
<feature type="domain" description="Helix-hairpin-helix DNA-binding motif class 1" evidence="2">
    <location>
        <begin position="167"/>
        <end position="186"/>
    </location>
</feature>
<dbReference type="RefSeq" id="WP_069698929.1">
    <property type="nucleotide sequence ID" value="NZ_JAGGMA010000034.1"/>
</dbReference>
<dbReference type="Proteomes" id="UP000095256">
    <property type="component" value="Unassembled WGS sequence"/>
</dbReference>
<evidence type="ECO:0000313" key="3">
    <source>
        <dbReference type="EMBL" id="OEH82069.1"/>
    </source>
</evidence>
<dbReference type="AlphaFoldDB" id="A0A1E5KWQ1"/>
<dbReference type="GO" id="GO:0006281">
    <property type="term" value="P:DNA repair"/>
    <property type="evidence" value="ECO:0007669"/>
    <property type="project" value="InterPro"/>
</dbReference>
<dbReference type="InterPro" id="IPR010994">
    <property type="entry name" value="RuvA_2-like"/>
</dbReference>
<proteinExistence type="predicted"/>
<sequence length="220" mass="24687">MLLNGLVRKYKYYILGGIVGILILMVTIIWLLRPSEKNEAEFSFQEESTTVTNESSKQIESTKQIKKEQNLDIFVDVKGAVKNPGMYEVQGAMRVWDVVGLAGGVKENADTKQVNFSQRISDQMVIYIPVHGEVLPEILKEVSNENNQDKENNSTMNKIDLNKASETELQALTGVGGKKAQEIIRYREQKGGFKSVEDLKNISGIGEKTFEKLKDQITVS</sequence>
<name>A0A1E5KWQ1_9ENTE</name>
<dbReference type="InterPro" id="IPR004509">
    <property type="entry name" value="Competence_ComEA_HhH"/>
</dbReference>
<keyword evidence="1" id="KW-1133">Transmembrane helix</keyword>
<feature type="transmembrane region" description="Helical" evidence="1">
    <location>
        <begin position="12"/>
        <end position="32"/>
    </location>
</feature>
<dbReference type="GO" id="GO:0015627">
    <property type="term" value="C:type II protein secretion system complex"/>
    <property type="evidence" value="ECO:0007669"/>
    <property type="project" value="TreeGrafter"/>
</dbReference>
<dbReference type="Pfam" id="PF12836">
    <property type="entry name" value="HHH_3"/>
    <property type="match status" value="1"/>
</dbReference>
<comment type="caution">
    <text evidence="3">The sequence shown here is derived from an EMBL/GenBank/DDBJ whole genome shotgun (WGS) entry which is preliminary data.</text>
</comment>
<dbReference type="GO" id="GO:0015628">
    <property type="term" value="P:protein secretion by the type II secretion system"/>
    <property type="evidence" value="ECO:0007669"/>
    <property type="project" value="TreeGrafter"/>
</dbReference>
<evidence type="ECO:0000256" key="1">
    <source>
        <dbReference type="SAM" id="Phobius"/>
    </source>
</evidence>
<keyword evidence="4" id="KW-1185">Reference proteome</keyword>
<dbReference type="Gene3D" id="3.10.560.10">
    <property type="entry name" value="Outer membrane lipoprotein wza domain like"/>
    <property type="match status" value="1"/>
</dbReference>
<dbReference type="PANTHER" id="PTHR21180:SF32">
    <property type="entry name" value="ENDONUCLEASE_EXONUCLEASE_PHOSPHATASE FAMILY DOMAIN-CONTAINING PROTEIN 1"/>
    <property type="match status" value="1"/>
</dbReference>
<protein>
    <recommendedName>
        <fullName evidence="2">Helix-hairpin-helix DNA-binding motif class 1 domain-containing protein</fullName>
    </recommendedName>
</protein>
<keyword evidence="1" id="KW-0812">Transmembrane</keyword>
<accession>A0A1E5KWQ1</accession>
<dbReference type="GO" id="GO:0003677">
    <property type="term" value="F:DNA binding"/>
    <property type="evidence" value="ECO:0007669"/>
    <property type="project" value="InterPro"/>
</dbReference>
<organism evidence="3 4">
    <name type="scientific">Enterococcus rivorum</name>
    <dbReference type="NCBI Taxonomy" id="762845"/>
    <lineage>
        <taxon>Bacteria</taxon>
        <taxon>Bacillati</taxon>
        <taxon>Bacillota</taxon>
        <taxon>Bacilli</taxon>
        <taxon>Lactobacillales</taxon>
        <taxon>Enterococcaceae</taxon>
        <taxon>Enterococcus</taxon>
    </lineage>
</organism>
<dbReference type="NCBIfam" id="TIGR00426">
    <property type="entry name" value="competence protein ComEA helix-hairpin-helix repeat region"/>
    <property type="match status" value="1"/>
</dbReference>
<keyword evidence="1" id="KW-0472">Membrane</keyword>
<dbReference type="SMART" id="SM00278">
    <property type="entry name" value="HhH1"/>
    <property type="match status" value="2"/>
</dbReference>
<gene>
    <name evidence="3" type="ORF">BCR26_14520</name>
</gene>
<dbReference type="EMBL" id="MIEK01000029">
    <property type="protein sequence ID" value="OEH82069.1"/>
    <property type="molecule type" value="Genomic_DNA"/>
</dbReference>
<dbReference type="Pfam" id="PF10531">
    <property type="entry name" value="SLBB"/>
    <property type="match status" value="1"/>
</dbReference>
<dbReference type="InterPro" id="IPR003583">
    <property type="entry name" value="Hlx-hairpin-Hlx_DNA-bd_motif"/>
</dbReference>
<dbReference type="STRING" id="762845.BCR26_14520"/>
<reference evidence="3 4" key="1">
    <citation type="submission" date="2016-09" db="EMBL/GenBank/DDBJ databases">
        <authorList>
            <person name="Capua I."/>
            <person name="De Benedictis P."/>
            <person name="Joannis T."/>
            <person name="Lombin L.H."/>
            <person name="Cattoli G."/>
        </authorList>
    </citation>
    <scope>NUCLEOTIDE SEQUENCE [LARGE SCALE GENOMIC DNA]</scope>
    <source>
        <strain evidence="3 4">LMG 25899</strain>
    </source>
</reference>
<evidence type="ECO:0000313" key="4">
    <source>
        <dbReference type="Proteomes" id="UP000095256"/>
    </source>
</evidence>
<dbReference type="InterPro" id="IPR019554">
    <property type="entry name" value="Soluble_ligand-bd"/>
</dbReference>
<feature type="domain" description="Helix-hairpin-helix DNA-binding motif class 1" evidence="2">
    <location>
        <begin position="197"/>
        <end position="216"/>
    </location>
</feature>
<dbReference type="SUPFAM" id="SSF47781">
    <property type="entry name" value="RuvA domain 2-like"/>
    <property type="match status" value="1"/>
</dbReference>
<dbReference type="Gene3D" id="1.10.150.310">
    <property type="entry name" value="Tex RuvX-like domain-like"/>
    <property type="match status" value="1"/>
</dbReference>